<dbReference type="EC" id="3.5.1.2" evidence="12"/>
<dbReference type="EMBL" id="LSSK01000469">
    <property type="protein sequence ID" value="OMH83241.1"/>
    <property type="molecule type" value="Genomic_DNA"/>
</dbReference>
<dbReference type="CDD" id="cd04731">
    <property type="entry name" value="HisF"/>
    <property type="match status" value="1"/>
</dbReference>
<feature type="active site" description="For GATase activity" evidence="13">
    <location>
        <position position="195"/>
    </location>
</feature>
<dbReference type="AlphaFoldDB" id="A0A1R1PTW3"/>
<dbReference type="InterPro" id="IPR011060">
    <property type="entry name" value="RibuloseP-bd_barrel"/>
</dbReference>
<comment type="similarity">
    <text evidence="11 12">In the C-terminal section; belongs to the HisA/HisF family.</text>
</comment>
<dbReference type="SUPFAM" id="SSF52317">
    <property type="entry name" value="Class I glutamine amidotransferase-like"/>
    <property type="match status" value="1"/>
</dbReference>
<evidence type="ECO:0000256" key="6">
    <source>
        <dbReference type="ARBA" id="ARBA00023239"/>
    </source>
</evidence>
<organism evidence="18 19">
    <name type="scientific">Zancudomyces culisetae</name>
    <name type="common">Gut fungus</name>
    <name type="synonym">Smittium culisetae</name>
    <dbReference type="NCBI Taxonomy" id="1213189"/>
    <lineage>
        <taxon>Eukaryota</taxon>
        <taxon>Fungi</taxon>
        <taxon>Fungi incertae sedis</taxon>
        <taxon>Zoopagomycota</taxon>
        <taxon>Kickxellomycotina</taxon>
        <taxon>Harpellomycetes</taxon>
        <taxon>Harpellales</taxon>
        <taxon>Legeriomycetaceae</taxon>
        <taxon>Zancudomyces</taxon>
    </lineage>
</organism>
<dbReference type="InterPro" id="IPR006062">
    <property type="entry name" value="His_biosynth"/>
</dbReference>
<dbReference type="GO" id="GO:0000107">
    <property type="term" value="F:imidazoleglycerol-phosphate synthase activity"/>
    <property type="evidence" value="ECO:0007669"/>
    <property type="project" value="UniProtKB-UniRule"/>
</dbReference>
<dbReference type="GO" id="GO:0016829">
    <property type="term" value="F:lyase activity"/>
    <property type="evidence" value="ECO:0007669"/>
    <property type="project" value="UniProtKB-KW"/>
</dbReference>
<reference evidence="19" key="2">
    <citation type="submission" date="2017-01" db="EMBL/GenBank/DDBJ databases">
        <authorList>
            <person name="Wang Y."/>
            <person name="White M."/>
            <person name="Kvist S."/>
            <person name="Moncalvo J.-M."/>
        </authorList>
    </citation>
    <scope>NUCLEOTIDE SEQUENCE [LARGE SCALE GENOMIC DNA]</scope>
    <source>
        <strain evidence="19">COL-18-3</strain>
    </source>
</reference>
<evidence type="ECO:0000256" key="10">
    <source>
        <dbReference type="ARBA" id="ARBA00055946"/>
    </source>
</evidence>
<dbReference type="InterPro" id="IPR017926">
    <property type="entry name" value="GATASE"/>
</dbReference>
<comment type="pathway">
    <text evidence="1 12">Amino-acid biosynthesis; L-histidine biosynthesis; L-histidine from 5-phospho-alpha-D-ribose 1-diphosphate: step 5/9.</text>
</comment>
<keyword evidence="3 12" id="KW-0378">Hydrolase</keyword>
<evidence type="ECO:0000256" key="2">
    <source>
        <dbReference type="ARBA" id="ARBA00022605"/>
    </source>
</evidence>
<dbReference type="PIRSF" id="PIRSF036936">
    <property type="entry name" value="IGPS_HisHF"/>
    <property type="match status" value="1"/>
</dbReference>
<feature type="binding site" evidence="14">
    <location>
        <position position="331"/>
    </location>
    <ligand>
        <name>substrate</name>
    </ligand>
</feature>
<dbReference type="UniPathway" id="UPA00031">
    <property type="reaction ID" value="UER00010"/>
</dbReference>
<feature type="region of interest" description="PRFAR binding" evidence="14">
    <location>
        <begin position="402"/>
        <end position="404"/>
    </location>
</feature>
<evidence type="ECO:0000259" key="16">
    <source>
        <dbReference type="Pfam" id="PF00117"/>
    </source>
</evidence>
<evidence type="ECO:0000256" key="15">
    <source>
        <dbReference type="RuleBase" id="RU003657"/>
    </source>
</evidence>
<dbReference type="NCBIfam" id="TIGR00735">
    <property type="entry name" value="hisF"/>
    <property type="match status" value="1"/>
</dbReference>
<accession>A0A1R1PTW3</accession>
<dbReference type="PANTHER" id="PTHR21235">
    <property type="entry name" value="IMIDAZOLE GLYCEROL PHOSPHATE SYNTHASE SUBUNIT HISF/H IGP SYNTHASE SUBUNIT HISF/H"/>
    <property type="match status" value="1"/>
</dbReference>
<comment type="function">
    <text evidence="10 12">IGPS catalyzes the conversion of PRFAR and glutamine to IGP, AICAR and glutamate. The glutaminase domain produces the ammonia necessary for the cyclase domain to produce IGP and AICAR from PRFAR. The ammonia is channeled to the active site of the cyclase domain.</text>
</comment>
<evidence type="ECO:0000313" key="17">
    <source>
        <dbReference type="EMBL" id="OMH83241.1"/>
    </source>
</evidence>
<comment type="similarity">
    <text evidence="15">Belongs to the HisA/HisF family.</text>
</comment>
<dbReference type="HAMAP" id="MF_00278">
    <property type="entry name" value="HisH"/>
    <property type="match status" value="1"/>
</dbReference>
<dbReference type="Proteomes" id="UP000188320">
    <property type="component" value="Unassembled WGS sequence"/>
</dbReference>
<dbReference type="GO" id="GO:0000105">
    <property type="term" value="P:L-histidine biosynthetic process"/>
    <property type="evidence" value="ECO:0007669"/>
    <property type="project" value="UniProtKB-UniRule"/>
</dbReference>
<evidence type="ECO:0000313" key="19">
    <source>
        <dbReference type="Proteomes" id="UP000188320"/>
    </source>
</evidence>
<evidence type="ECO:0000256" key="1">
    <source>
        <dbReference type="ARBA" id="ARBA00005091"/>
    </source>
</evidence>
<dbReference type="PROSITE" id="PS51273">
    <property type="entry name" value="GATASE_TYPE_1"/>
    <property type="match status" value="1"/>
</dbReference>
<reference evidence="18" key="1">
    <citation type="submission" date="2017-01" db="EMBL/GenBank/DDBJ databases">
        <authorList>
            <person name="Mah S.A."/>
            <person name="Swanson W.J."/>
            <person name="Moy G.W."/>
            <person name="Vacquier V.D."/>
        </authorList>
    </citation>
    <scope>NUCLEOTIDE SEQUENCE [LARGE SCALE GENOMIC DNA]</scope>
    <source>
        <strain evidence="18">COL-18-3</strain>
    </source>
</reference>
<keyword evidence="7 12" id="KW-0511">Multifunctional enzyme</keyword>
<protein>
    <recommendedName>
        <fullName evidence="12">Imidazole glycerol phosphate synthase hisHF</fullName>
    </recommendedName>
    <domain>
        <recommendedName>
            <fullName evidence="12">Glutaminase</fullName>
            <ecNumber evidence="12">3.5.1.2</ecNumber>
        </recommendedName>
    </domain>
    <domain>
        <recommendedName>
            <fullName evidence="12">Cyclase</fullName>
        </recommendedName>
    </domain>
</protein>
<evidence type="ECO:0000256" key="8">
    <source>
        <dbReference type="ARBA" id="ARBA00047838"/>
    </source>
</evidence>
<dbReference type="InterPro" id="IPR004651">
    <property type="entry name" value="HisF"/>
</dbReference>
<feature type="binding site" evidence="14">
    <location>
        <position position="469"/>
    </location>
    <ligand>
        <name>substrate</name>
    </ligand>
</feature>
<evidence type="ECO:0000256" key="9">
    <source>
        <dbReference type="ARBA" id="ARBA00049534"/>
    </source>
</evidence>
<gene>
    <name evidence="18" type="ORF">AX774_g2116</name>
    <name evidence="17" type="ORF">AX774_g3260</name>
</gene>
<evidence type="ECO:0000256" key="14">
    <source>
        <dbReference type="PIRSR" id="PIRSR036936-2"/>
    </source>
</evidence>
<feature type="region of interest" description="PRFAR binding" evidence="14">
    <location>
        <begin position="364"/>
        <end position="365"/>
    </location>
</feature>
<dbReference type="Pfam" id="PF00977">
    <property type="entry name" value="His_biosynth"/>
    <property type="match status" value="1"/>
</dbReference>
<name>A0A1R1PTW3_ZANCU</name>
<dbReference type="NCBIfam" id="TIGR01855">
    <property type="entry name" value="IMP_synth_hisH"/>
    <property type="match status" value="1"/>
</dbReference>
<feature type="region of interest" description="PRFAR binding" evidence="14">
    <location>
        <begin position="523"/>
        <end position="524"/>
    </location>
</feature>
<evidence type="ECO:0000256" key="5">
    <source>
        <dbReference type="ARBA" id="ARBA00023102"/>
    </source>
</evidence>
<feature type="domain" description="Glutamine amidotransferase" evidence="16">
    <location>
        <begin position="10"/>
        <end position="212"/>
    </location>
</feature>
<feature type="binding site" description="covalent" evidence="14">
    <location>
        <position position="85"/>
    </location>
    <ligand>
        <name>L-glutamine</name>
        <dbReference type="ChEBI" id="CHEBI:58359"/>
    </ligand>
</feature>
<evidence type="ECO:0000256" key="13">
    <source>
        <dbReference type="PIRSR" id="PIRSR036936-1"/>
    </source>
</evidence>
<feature type="active site" evidence="13">
    <location>
        <position position="404"/>
    </location>
</feature>
<dbReference type="GO" id="GO:0004359">
    <property type="term" value="F:glutaminase activity"/>
    <property type="evidence" value="ECO:0007669"/>
    <property type="project" value="UniProtKB-EC"/>
</dbReference>
<proteinExistence type="inferred from homology"/>
<keyword evidence="4 12" id="KW-0315">Glutamine amidotransferase</keyword>
<comment type="catalytic activity">
    <reaction evidence="8 12">
        <text>5-[(5-phospho-1-deoxy-D-ribulos-1-ylimino)methylamino]-1-(5-phospho-beta-D-ribosyl)imidazole-4-carboxamide + L-glutamine = D-erythro-1-(imidazol-4-yl)glycerol 3-phosphate + 5-amino-1-(5-phospho-beta-D-ribosyl)imidazole-4-carboxamide + L-glutamate + H(+)</text>
        <dbReference type="Rhea" id="RHEA:24793"/>
        <dbReference type="ChEBI" id="CHEBI:15378"/>
        <dbReference type="ChEBI" id="CHEBI:29985"/>
        <dbReference type="ChEBI" id="CHEBI:58278"/>
        <dbReference type="ChEBI" id="CHEBI:58359"/>
        <dbReference type="ChEBI" id="CHEBI:58475"/>
        <dbReference type="ChEBI" id="CHEBI:58525"/>
        <dbReference type="EC" id="4.3.2.10"/>
    </reaction>
</comment>
<dbReference type="InterPro" id="IPR013785">
    <property type="entry name" value="Aldolase_TIM"/>
</dbReference>
<dbReference type="Pfam" id="PF00117">
    <property type="entry name" value="GATase"/>
    <property type="match status" value="1"/>
</dbReference>
<feature type="region of interest" description="PRFAR binding" evidence="14">
    <location>
        <begin position="500"/>
        <end position="501"/>
    </location>
</feature>
<evidence type="ECO:0000256" key="7">
    <source>
        <dbReference type="ARBA" id="ARBA00023268"/>
    </source>
</evidence>
<evidence type="ECO:0000256" key="3">
    <source>
        <dbReference type="ARBA" id="ARBA00022801"/>
    </source>
</evidence>
<comment type="caution">
    <text evidence="18">The sequence shown here is derived from an EMBL/GenBank/DDBJ whole genome shotgun (WGS) entry which is preliminary data.</text>
</comment>
<dbReference type="InterPro" id="IPR029062">
    <property type="entry name" value="Class_I_gatase-like"/>
</dbReference>
<feature type="region of interest" description="PRFAR binding" evidence="14">
    <location>
        <begin position="474"/>
        <end position="475"/>
    </location>
</feature>
<dbReference type="Gene3D" id="3.40.50.880">
    <property type="match status" value="1"/>
</dbReference>
<evidence type="ECO:0000256" key="11">
    <source>
        <dbReference type="ARBA" id="ARBA00061106"/>
    </source>
</evidence>
<dbReference type="PANTHER" id="PTHR21235:SF2">
    <property type="entry name" value="IMIDAZOLE GLYCEROL PHOSPHATE SYNTHASE HISHF"/>
    <property type="match status" value="1"/>
</dbReference>
<evidence type="ECO:0000313" key="18">
    <source>
        <dbReference type="EMBL" id="OMH84359.1"/>
    </source>
</evidence>
<dbReference type="InterPro" id="IPR010139">
    <property type="entry name" value="Imidazole-glycPsynth_HisH"/>
</dbReference>
<dbReference type="FunFam" id="3.20.20.70:FF:000094">
    <property type="entry name" value="Imidazole glycerol phosphate synthase hisHF"/>
    <property type="match status" value="1"/>
</dbReference>
<dbReference type="OrthoDB" id="10254903at2759"/>
<comment type="catalytic activity">
    <reaction evidence="9 12">
        <text>L-glutamine + H2O = L-glutamate + NH4(+)</text>
        <dbReference type="Rhea" id="RHEA:15889"/>
        <dbReference type="ChEBI" id="CHEBI:15377"/>
        <dbReference type="ChEBI" id="CHEBI:28938"/>
        <dbReference type="ChEBI" id="CHEBI:29985"/>
        <dbReference type="ChEBI" id="CHEBI:58359"/>
        <dbReference type="EC" id="3.5.1.2"/>
    </reaction>
</comment>
<feature type="active site" evidence="13">
    <location>
        <position position="244"/>
    </location>
</feature>
<evidence type="ECO:0000256" key="4">
    <source>
        <dbReference type="ARBA" id="ARBA00022962"/>
    </source>
</evidence>
<dbReference type="InterPro" id="IPR050064">
    <property type="entry name" value="IGPS_HisA/HisF"/>
</dbReference>
<dbReference type="CDD" id="cd01748">
    <property type="entry name" value="GATase1_IGP_Synthase"/>
    <property type="match status" value="1"/>
</dbReference>
<feature type="active site" description="For GATase activity" evidence="13">
    <location>
        <position position="85"/>
    </location>
</feature>
<keyword evidence="5 12" id="KW-0368">Histidine biosynthesis</keyword>
<dbReference type="EMBL" id="LSSK01000208">
    <property type="protein sequence ID" value="OMH84359.1"/>
    <property type="molecule type" value="Genomic_DNA"/>
</dbReference>
<dbReference type="Gene3D" id="3.20.20.70">
    <property type="entry name" value="Aldolase class I"/>
    <property type="match status" value="1"/>
</dbReference>
<keyword evidence="19" id="KW-1185">Reference proteome</keyword>
<sequence>MDQSNDGLYLLDYGAGNSGSVINAVEFLGYKINVIKNEKDFENAKKVIFPGVGSFDHAMRQLRNKGFIEPLLKYVAAGKPLLGICVGMQVLFEGSEESPSEQGLGILKGRVSKFSDENKTVPNIGWNSAVIVQEGEKANDFYGVVDKSFYFVHSYAVMYTGSEDQLDYVYSASRYKDEVFVSSVWKDNIFATQFHPEKSGKVGLKILEQFIKNAMPRVGATQGTATQPEAVESLLSVRVVACMDVRENDHGDLVVTKGDQYDVREDKGEGQVRNLGKPVDLATKYYTEGADEVVFLNITSFRNIPVNDYPMLEILRRASKTVFVPMTVGGGIRSITDPASNKVYSAVDIADLYFRAGADKISIGSDSVYAAENYINSNRTLDGSSSVEQISKQYGSQAVVVSIDPKRVYVDHPSCTSHTTIKTMKPGPNNEEYCWFQVTVKGGREARDLDVVQLATAVQALGAGEILLNCIDTDGSNSGYDLELLSLVRKHVTIPIVASSGAGKPDHFLQAINIARSDAVLAAGVFHRDQLKINDVKRYLMDSGVNTRPSL</sequence>
<dbReference type="SUPFAM" id="SSF51366">
    <property type="entry name" value="Ribulose-phoshate binding barrel"/>
    <property type="match status" value="1"/>
</dbReference>
<feature type="active site" description="For GATase activity" evidence="13">
    <location>
        <position position="197"/>
    </location>
</feature>
<dbReference type="InterPro" id="IPR014640">
    <property type="entry name" value="IGPS_HisHF"/>
</dbReference>
<keyword evidence="6 12" id="KW-0456">Lyase</keyword>
<keyword evidence="2 12" id="KW-0028">Amino-acid biosynthesis</keyword>
<evidence type="ECO:0000256" key="12">
    <source>
        <dbReference type="PIRNR" id="PIRNR036936"/>
    </source>
</evidence>